<name>A0A368R6C5_SETIT</name>
<accession>A0A368R6C5</accession>
<organism evidence="1">
    <name type="scientific">Setaria italica</name>
    <name type="common">Foxtail millet</name>
    <name type="synonym">Panicum italicum</name>
    <dbReference type="NCBI Taxonomy" id="4555"/>
    <lineage>
        <taxon>Eukaryota</taxon>
        <taxon>Viridiplantae</taxon>
        <taxon>Streptophyta</taxon>
        <taxon>Embryophyta</taxon>
        <taxon>Tracheophyta</taxon>
        <taxon>Spermatophyta</taxon>
        <taxon>Magnoliopsida</taxon>
        <taxon>Liliopsida</taxon>
        <taxon>Poales</taxon>
        <taxon>Poaceae</taxon>
        <taxon>PACMAD clade</taxon>
        <taxon>Panicoideae</taxon>
        <taxon>Panicodae</taxon>
        <taxon>Paniceae</taxon>
        <taxon>Cenchrinae</taxon>
        <taxon>Setaria</taxon>
    </lineage>
</organism>
<dbReference type="OrthoDB" id="691957at2759"/>
<proteinExistence type="predicted"/>
<feature type="non-terminal residue" evidence="1">
    <location>
        <position position="1"/>
    </location>
</feature>
<gene>
    <name evidence="1" type="ORF">SETIT_5G191100v2</name>
</gene>
<dbReference type="AlphaFoldDB" id="A0A368R6C5"/>
<evidence type="ECO:0000313" key="1">
    <source>
        <dbReference type="EMBL" id="RCV25755.1"/>
    </source>
</evidence>
<reference evidence="1" key="1">
    <citation type="journal article" date="2012" name="Nat. Biotechnol.">
        <title>Reference genome sequence of the model plant Setaria.</title>
        <authorList>
            <person name="Bennetzen J.L."/>
            <person name="Schmutz J."/>
            <person name="Wang H."/>
            <person name="Percifield R."/>
            <person name="Hawkins J."/>
            <person name="Pontaroli A.C."/>
            <person name="Estep M."/>
            <person name="Feng L."/>
            <person name="Vaughn J.N."/>
            <person name="Grimwood J."/>
            <person name="Jenkins J."/>
            <person name="Barry K."/>
            <person name="Lindquist E."/>
            <person name="Hellsten U."/>
            <person name="Deshpande S."/>
            <person name="Wang X."/>
            <person name="Wu X."/>
            <person name="Mitros T."/>
            <person name="Triplett J."/>
            <person name="Yang X."/>
            <person name="Ye C.Y."/>
            <person name="Mauro-Herrera M."/>
            <person name="Wang L."/>
            <person name="Li P."/>
            <person name="Sharma M."/>
            <person name="Sharma R."/>
            <person name="Ronald P.C."/>
            <person name="Panaud O."/>
            <person name="Kellogg E.A."/>
            <person name="Brutnell T.P."/>
            <person name="Doust A.N."/>
            <person name="Tuskan G.A."/>
            <person name="Rokhsar D."/>
            <person name="Devos K.M."/>
        </authorList>
    </citation>
    <scope>NUCLEOTIDE SEQUENCE [LARGE SCALE GENOMIC DNA]</scope>
    <source>
        <strain evidence="1">Yugu1</strain>
    </source>
</reference>
<dbReference type="EMBL" id="CM003532">
    <property type="protein sequence ID" value="RCV25755.1"/>
    <property type="molecule type" value="Genomic_DNA"/>
</dbReference>
<protein>
    <submittedName>
        <fullName evidence="1">Uncharacterized protein</fullName>
    </submittedName>
</protein>
<sequence length="98" mass="11472">YTEIGDGANTLFWKDRWLAGKSIQDLAPRLYIFVSKRRVNRRTVREALTNKQWFQDIQGNLTVDALMEYLKLWDIIAGVVLHQDIPDKHVWRLSSSGQ</sequence>
<reference evidence="1" key="2">
    <citation type="submission" date="2015-07" db="EMBL/GenBank/DDBJ databases">
        <authorList>
            <person name="Noorani M."/>
        </authorList>
    </citation>
    <scope>NUCLEOTIDE SEQUENCE</scope>
    <source>
        <strain evidence="1">Yugu1</strain>
    </source>
</reference>